<dbReference type="Proteomes" id="UP000260780">
    <property type="component" value="Unassembled WGS sequence"/>
</dbReference>
<dbReference type="GO" id="GO:0016020">
    <property type="term" value="C:membrane"/>
    <property type="evidence" value="ECO:0007669"/>
    <property type="project" value="InterPro"/>
</dbReference>
<dbReference type="InterPro" id="IPR007554">
    <property type="entry name" value="Glycerophosphate_synth"/>
</dbReference>
<dbReference type="Pfam" id="PF04464">
    <property type="entry name" value="Glyphos_transf"/>
    <property type="match status" value="1"/>
</dbReference>
<dbReference type="InterPro" id="IPR043148">
    <property type="entry name" value="TagF_C"/>
</dbReference>
<dbReference type="EMBL" id="QSTF01000069">
    <property type="protein sequence ID" value="RGM34429.1"/>
    <property type="molecule type" value="Genomic_DNA"/>
</dbReference>
<proteinExistence type="predicted"/>
<evidence type="ECO:0000313" key="2">
    <source>
        <dbReference type="Proteomes" id="UP000260780"/>
    </source>
</evidence>
<dbReference type="Gene3D" id="3.40.50.12580">
    <property type="match status" value="1"/>
</dbReference>
<sequence length="434" mass="52236">METMTEIIKRIIKNIIPASGRRKIRDAYWWYIQSFIKQKYEQKAISNLKKKEKIRVIFLALYESVWKYDSLYQLMKADKMFEPIVLVCPIINYGHKHMLEQMEISFKHYTELGYNVIISYNKETNTFIDLEKDLQPDILFYTNPYKGLIDDRYYIDRFPHILTCYVPYGFNPVKFEWTYNLDFHNLLWRFFCETETTKRMIDQKSFIHGANCIVTGYPLYEKFCREPIRSLNTWKKQNKSKKKLIWAPHHSLEDCGGLQLSTFLQYYTFFLELAQIYFDEIQIAFKPHPLLKEKLYKHPDWGKEKTDLYYKKWDNNLNTQLFEDEYIDLFKTSDAIIHDCGSFTIEYLYTKKPCMYLTNGHNLEQYNELGKQAFNCYYHGSNESDIQSFIQDVILNGIDVNIKKREDFFTRNLLPPHRLTAAENIINEIKKQLQ</sequence>
<evidence type="ECO:0000313" key="1">
    <source>
        <dbReference type="EMBL" id="RGM34429.1"/>
    </source>
</evidence>
<name>A0A3E4VWT9_9BACT</name>
<accession>A0A3E4VWT9</accession>
<organism evidence="1 2">
    <name type="scientific">Phocaeicola plebeius</name>
    <dbReference type="NCBI Taxonomy" id="310297"/>
    <lineage>
        <taxon>Bacteria</taxon>
        <taxon>Pseudomonadati</taxon>
        <taxon>Bacteroidota</taxon>
        <taxon>Bacteroidia</taxon>
        <taxon>Bacteroidales</taxon>
        <taxon>Bacteroidaceae</taxon>
        <taxon>Phocaeicola</taxon>
    </lineage>
</organism>
<gene>
    <name evidence="1" type="ORF">DXC17_16500</name>
</gene>
<dbReference type="SUPFAM" id="SSF53756">
    <property type="entry name" value="UDP-Glycosyltransferase/glycogen phosphorylase"/>
    <property type="match status" value="1"/>
</dbReference>
<dbReference type="GO" id="GO:0047355">
    <property type="term" value="F:CDP-glycerol glycerophosphotransferase activity"/>
    <property type="evidence" value="ECO:0007669"/>
    <property type="project" value="InterPro"/>
</dbReference>
<reference evidence="1 2" key="1">
    <citation type="submission" date="2018-08" db="EMBL/GenBank/DDBJ databases">
        <title>A genome reference for cultivated species of the human gut microbiota.</title>
        <authorList>
            <person name="Zou Y."/>
            <person name="Xue W."/>
            <person name="Luo G."/>
        </authorList>
    </citation>
    <scope>NUCLEOTIDE SEQUENCE [LARGE SCALE GENOMIC DNA]</scope>
    <source>
        <strain evidence="1 2">OM08-14</strain>
    </source>
</reference>
<protein>
    <submittedName>
        <fullName evidence="1">CDP-glycerol--glycerophosphate glycerophosphotransferase</fullName>
    </submittedName>
</protein>
<dbReference type="AlphaFoldDB" id="A0A3E4VWT9"/>
<keyword evidence="1" id="KW-0808">Transferase</keyword>
<comment type="caution">
    <text evidence="1">The sequence shown here is derived from an EMBL/GenBank/DDBJ whole genome shotgun (WGS) entry which is preliminary data.</text>
</comment>